<evidence type="ECO:0000259" key="1">
    <source>
        <dbReference type="Pfam" id="PF04287"/>
    </source>
</evidence>
<reference evidence="2 3" key="1">
    <citation type="journal article" date="2014" name="Genome Announc.">
        <title>Genome Sequence of Gammaproteobacterial Pseudohaliea rubra Type Strain DSM 19751, Isolated from Coastal Seawater of the Mediterranean Sea.</title>
        <authorList>
            <person name="Spring S."/>
            <person name="Fiebig A."/>
            <person name="Riedel T."/>
            <person name="Goker M."/>
            <person name="Klenk H.P."/>
        </authorList>
    </citation>
    <scope>NUCLEOTIDE SEQUENCE [LARGE SCALE GENOMIC DNA]</scope>
    <source>
        <strain evidence="2 3">DSM 19751</strain>
    </source>
</reference>
<dbReference type="InterPro" id="IPR007384">
    <property type="entry name" value="UCP006257"/>
</dbReference>
<dbReference type="EMBL" id="AUVB01000089">
    <property type="protein sequence ID" value="KGE02547.1"/>
    <property type="molecule type" value="Genomic_DNA"/>
</dbReference>
<gene>
    <name evidence="2" type="ORF">HRUBRA_02812</name>
</gene>
<dbReference type="OrthoDB" id="8794567at2"/>
<dbReference type="AlphaFoldDB" id="A0A095VM56"/>
<dbReference type="STRING" id="1265313.HRUBRA_02812"/>
<dbReference type="RefSeq" id="WP_035515104.1">
    <property type="nucleotide sequence ID" value="NZ_KN234753.1"/>
</dbReference>
<dbReference type="eggNOG" id="COG3098">
    <property type="taxonomic scope" value="Bacteria"/>
</dbReference>
<dbReference type="HOGENOM" id="CLU_130358_0_0_6"/>
<dbReference type="PANTHER" id="PTHR39586">
    <property type="entry name" value="CYTOPLASMIC PROTEIN-RELATED"/>
    <property type="match status" value="1"/>
</dbReference>
<evidence type="ECO:0000313" key="3">
    <source>
        <dbReference type="Proteomes" id="UP000029640"/>
    </source>
</evidence>
<sequence length="105" mass="11959">MHTQVAEILIDIEAELRQLQLWEREPPPADALASTQPFCFDTLTLPQWLQFVFLPRMQELVAAEAQLPGDCGIRPMAEEHFRNAQLPIRELLLALDRIDRLLGGA</sequence>
<protein>
    <recommendedName>
        <fullName evidence="1">YqcC-like domain-containing protein</fullName>
    </recommendedName>
</protein>
<accession>A0A095VM56</accession>
<comment type="caution">
    <text evidence="2">The sequence shown here is derived from an EMBL/GenBank/DDBJ whole genome shotgun (WGS) entry which is preliminary data.</text>
</comment>
<organism evidence="2 3">
    <name type="scientific">Pseudohaliea rubra DSM 19751</name>
    <dbReference type="NCBI Taxonomy" id="1265313"/>
    <lineage>
        <taxon>Bacteria</taxon>
        <taxon>Pseudomonadati</taxon>
        <taxon>Pseudomonadota</taxon>
        <taxon>Gammaproteobacteria</taxon>
        <taxon>Cellvibrionales</taxon>
        <taxon>Halieaceae</taxon>
        <taxon>Pseudohaliea</taxon>
    </lineage>
</organism>
<dbReference type="Proteomes" id="UP000029640">
    <property type="component" value="Unassembled WGS sequence"/>
</dbReference>
<dbReference type="GO" id="GO:0044010">
    <property type="term" value="P:single-species biofilm formation"/>
    <property type="evidence" value="ECO:0007669"/>
    <property type="project" value="TreeGrafter"/>
</dbReference>
<dbReference type="SUPFAM" id="SSF158452">
    <property type="entry name" value="YqcC-like"/>
    <property type="match status" value="1"/>
</dbReference>
<feature type="domain" description="YqcC-like" evidence="1">
    <location>
        <begin position="4"/>
        <end position="101"/>
    </location>
</feature>
<proteinExistence type="predicted"/>
<name>A0A095VM56_9GAMM</name>
<dbReference type="PIRSF" id="PIRSF006257">
    <property type="entry name" value="UCP006257"/>
    <property type="match status" value="1"/>
</dbReference>
<dbReference type="PANTHER" id="PTHR39586:SF1">
    <property type="entry name" value="CYTOPLASMIC PROTEIN"/>
    <property type="match status" value="1"/>
</dbReference>
<dbReference type="InterPro" id="IPR036814">
    <property type="entry name" value="YqcC-like_sf"/>
</dbReference>
<dbReference type="Pfam" id="PF04287">
    <property type="entry name" value="DUF446"/>
    <property type="match status" value="1"/>
</dbReference>
<dbReference type="Gene3D" id="1.20.1440.40">
    <property type="entry name" value="YqcC-like"/>
    <property type="match status" value="1"/>
</dbReference>
<keyword evidence="3" id="KW-1185">Reference proteome</keyword>
<dbReference type="InterPro" id="IPR023376">
    <property type="entry name" value="YqcC-like_dom"/>
</dbReference>
<evidence type="ECO:0000313" key="2">
    <source>
        <dbReference type="EMBL" id="KGE02547.1"/>
    </source>
</evidence>